<dbReference type="InterPro" id="IPR001437">
    <property type="entry name" value="Tscrpt_elong_fac_GreA/B_C"/>
</dbReference>
<reference evidence="2 3" key="1">
    <citation type="submission" date="2017-12" db="EMBL/GenBank/DDBJ databases">
        <title>Draft genome sequence of Ralstonia pickettii 52.</title>
        <authorList>
            <person name="Zheng B."/>
        </authorList>
    </citation>
    <scope>NUCLEOTIDE SEQUENCE [LARGE SCALE GENOMIC DNA]</scope>
    <source>
        <strain evidence="2 3">52</strain>
    </source>
</reference>
<evidence type="ECO:0000259" key="1">
    <source>
        <dbReference type="Pfam" id="PF01272"/>
    </source>
</evidence>
<protein>
    <submittedName>
        <fullName evidence="2">Nucleoside diphosphate kinase regulator</fullName>
    </submittedName>
</protein>
<dbReference type="GO" id="GO:0032784">
    <property type="term" value="P:regulation of DNA-templated transcription elongation"/>
    <property type="evidence" value="ECO:0007669"/>
    <property type="project" value="InterPro"/>
</dbReference>
<keyword evidence="2" id="KW-0418">Kinase</keyword>
<dbReference type="RefSeq" id="WP_027680627.1">
    <property type="nucleotide sequence ID" value="NZ_PKQE01000004.1"/>
</dbReference>
<dbReference type="AlphaFoldDB" id="A0A2N4TP71"/>
<dbReference type="InterPro" id="IPR023459">
    <property type="entry name" value="Tscrpt_elong_fac_GreA/B_fam"/>
</dbReference>
<sequence length="135" mass="14089">MSKAAAIYLTELDLTRLENAATRAGSNSPLADLVDDLIARANVVPGNKIPADVVTMNSVVCVVDDAGAEQEWTLVYPEEANVASAKLSVLSPMGAALLGARAGKSVKYSAPNGAQRSLRIDRVAFQPEAAGQHTL</sequence>
<dbReference type="GO" id="GO:0016301">
    <property type="term" value="F:kinase activity"/>
    <property type="evidence" value="ECO:0007669"/>
    <property type="project" value="UniProtKB-KW"/>
</dbReference>
<dbReference type="PANTHER" id="PTHR30437:SF5">
    <property type="entry name" value="REGULATOR OF NUCLEOSIDE DIPHOSPHATE KINASE"/>
    <property type="match status" value="1"/>
</dbReference>
<dbReference type="EMBL" id="PKQE01000004">
    <property type="protein sequence ID" value="PLC41510.1"/>
    <property type="molecule type" value="Genomic_DNA"/>
</dbReference>
<dbReference type="InterPro" id="IPR036953">
    <property type="entry name" value="GreA/GreB_C_sf"/>
</dbReference>
<organism evidence="2 3">
    <name type="scientific">Ralstonia pickettii</name>
    <name type="common">Burkholderia pickettii</name>
    <dbReference type="NCBI Taxonomy" id="329"/>
    <lineage>
        <taxon>Bacteria</taxon>
        <taxon>Pseudomonadati</taxon>
        <taxon>Pseudomonadota</taxon>
        <taxon>Betaproteobacteria</taxon>
        <taxon>Burkholderiales</taxon>
        <taxon>Burkholderiaceae</taxon>
        <taxon>Ralstonia</taxon>
    </lineage>
</organism>
<proteinExistence type="predicted"/>
<keyword evidence="2" id="KW-0808">Transferase</keyword>
<dbReference type="SUPFAM" id="SSF54534">
    <property type="entry name" value="FKBP-like"/>
    <property type="match status" value="1"/>
</dbReference>
<dbReference type="Proteomes" id="UP000234456">
    <property type="component" value="Unassembled WGS sequence"/>
</dbReference>
<comment type="caution">
    <text evidence="2">The sequence shown here is derived from an EMBL/GenBank/DDBJ whole genome shotgun (WGS) entry which is preliminary data.</text>
</comment>
<dbReference type="NCBIfam" id="NF004396">
    <property type="entry name" value="PRK05753.1"/>
    <property type="match status" value="1"/>
</dbReference>
<evidence type="ECO:0000313" key="3">
    <source>
        <dbReference type="Proteomes" id="UP000234456"/>
    </source>
</evidence>
<dbReference type="Gene3D" id="3.10.50.30">
    <property type="entry name" value="Transcription elongation factor, GreA/GreB, C-terminal domain"/>
    <property type="match status" value="1"/>
</dbReference>
<dbReference type="Pfam" id="PF01272">
    <property type="entry name" value="GreA_GreB"/>
    <property type="match status" value="1"/>
</dbReference>
<dbReference type="GO" id="GO:0006354">
    <property type="term" value="P:DNA-templated transcription elongation"/>
    <property type="evidence" value="ECO:0007669"/>
    <property type="project" value="TreeGrafter"/>
</dbReference>
<dbReference type="OrthoDB" id="192847at2"/>
<accession>A0A2N4TP71</accession>
<dbReference type="PANTHER" id="PTHR30437">
    <property type="entry name" value="TRANSCRIPTION ELONGATION FACTOR GREA"/>
    <property type="match status" value="1"/>
</dbReference>
<dbReference type="GO" id="GO:0070063">
    <property type="term" value="F:RNA polymerase binding"/>
    <property type="evidence" value="ECO:0007669"/>
    <property type="project" value="InterPro"/>
</dbReference>
<gene>
    <name evidence="2" type="ORF">C0Q88_18175</name>
</gene>
<feature type="domain" description="Transcription elongation factor GreA/GreB C-terminal" evidence="1">
    <location>
        <begin position="50"/>
        <end position="121"/>
    </location>
</feature>
<evidence type="ECO:0000313" key="2">
    <source>
        <dbReference type="EMBL" id="PLC41510.1"/>
    </source>
</evidence>
<name>A0A2N4TP71_RALPI</name>
<dbReference type="GO" id="GO:0003677">
    <property type="term" value="F:DNA binding"/>
    <property type="evidence" value="ECO:0007669"/>
    <property type="project" value="InterPro"/>
</dbReference>